<proteinExistence type="inferred from homology"/>
<dbReference type="EMBL" id="JAGGDJ010000016">
    <property type="protein sequence ID" value="MBO7746253.1"/>
    <property type="molecule type" value="Genomic_DNA"/>
</dbReference>
<sequence length="331" mass="35298">MRGTLFMGLALALAVMLAGCGANGQSNGTAAADKPANGNAAAPENGQARTAGEKAAKNYTDAKGREVEVPVDPRRIVYVGSDPGDLLALGVQPLGASLSVIASQVAYPDLLAGIEDVGYPANTEKVLALAPDLILFSDWDEKALEPLAKIAPTVVMGGDGTFERMGQFAELLGRQQEAAAYKADYDAKADQVKERLKDRIKPGTTATVLLQLGKDLYVMGHQGLSVSLYDMLDLKPSGGVKQLIDKDERFSLVSEEVLPSFAGDELYVLTDEAEETATATKALLGSRVWSTIPAVRNGRVTVMNSRWNFDDPVTRERLLDELGKVMAEKAE</sequence>
<dbReference type="PANTHER" id="PTHR30532:SF26">
    <property type="entry name" value="IRON(3+)-HYDROXAMATE-BINDING PROTEIN FHUD"/>
    <property type="match status" value="1"/>
</dbReference>
<comment type="caution">
    <text evidence="8">The sequence shown here is derived from an EMBL/GenBank/DDBJ whole genome shotgun (WGS) entry which is preliminary data.</text>
</comment>
<dbReference type="PROSITE" id="PS51257">
    <property type="entry name" value="PROKAR_LIPOPROTEIN"/>
    <property type="match status" value="1"/>
</dbReference>
<evidence type="ECO:0000256" key="2">
    <source>
        <dbReference type="ARBA" id="ARBA00008814"/>
    </source>
</evidence>
<evidence type="ECO:0000313" key="9">
    <source>
        <dbReference type="Proteomes" id="UP000670947"/>
    </source>
</evidence>
<evidence type="ECO:0000313" key="8">
    <source>
        <dbReference type="EMBL" id="MBO7746253.1"/>
    </source>
</evidence>
<comment type="subcellular location">
    <subcellularLocation>
        <location evidence="1">Cell envelope</location>
    </subcellularLocation>
</comment>
<evidence type="ECO:0000256" key="1">
    <source>
        <dbReference type="ARBA" id="ARBA00004196"/>
    </source>
</evidence>
<protein>
    <submittedName>
        <fullName evidence="8">ABC transporter substrate-binding protein</fullName>
    </submittedName>
</protein>
<feature type="domain" description="Fe/B12 periplasmic-binding" evidence="7">
    <location>
        <begin position="74"/>
        <end position="330"/>
    </location>
</feature>
<dbReference type="SUPFAM" id="SSF53807">
    <property type="entry name" value="Helical backbone' metal receptor"/>
    <property type="match status" value="1"/>
</dbReference>
<evidence type="ECO:0000259" key="7">
    <source>
        <dbReference type="PROSITE" id="PS50983"/>
    </source>
</evidence>
<keyword evidence="3" id="KW-0813">Transport</keyword>
<evidence type="ECO:0000256" key="6">
    <source>
        <dbReference type="SAM" id="SignalP"/>
    </source>
</evidence>
<evidence type="ECO:0000256" key="3">
    <source>
        <dbReference type="ARBA" id="ARBA00022448"/>
    </source>
</evidence>
<gene>
    <name evidence="8" type="ORF">I8J29_18755</name>
</gene>
<accession>A0ABS3WD77</accession>
<dbReference type="Proteomes" id="UP000670947">
    <property type="component" value="Unassembled WGS sequence"/>
</dbReference>
<feature type="region of interest" description="Disordered" evidence="5">
    <location>
        <begin position="26"/>
        <end position="55"/>
    </location>
</feature>
<feature type="compositionally biased region" description="Low complexity" evidence="5">
    <location>
        <begin position="30"/>
        <end position="48"/>
    </location>
</feature>
<organism evidence="8 9">
    <name type="scientific">Paenibacillus artemisiicola</name>
    <dbReference type="NCBI Taxonomy" id="1172618"/>
    <lineage>
        <taxon>Bacteria</taxon>
        <taxon>Bacillati</taxon>
        <taxon>Bacillota</taxon>
        <taxon>Bacilli</taxon>
        <taxon>Bacillales</taxon>
        <taxon>Paenibacillaceae</taxon>
        <taxon>Paenibacillus</taxon>
    </lineage>
</organism>
<evidence type="ECO:0000256" key="5">
    <source>
        <dbReference type="SAM" id="MobiDB-lite"/>
    </source>
</evidence>
<dbReference type="Pfam" id="PF01497">
    <property type="entry name" value="Peripla_BP_2"/>
    <property type="match status" value="1"/>
</dbReference>
<dbReference type="PROSITE" id="PS50983">
    <property type="entry name" value="FE_B12_PBP"/>
    <property type="match status" value="1"/>
</dbReference>
<feature type="signal peptide" evidence="6">
    <location>
        <begin position="1"/>
        <end position="24"/>
    </location>
</feature>
<evidence type="ECO:0000256" key="4">
    <source>
        <dbReference type="ARBA" id="ARBA00022729"/>
    </source>
</evidence>
<keyword evidence="4 6" id="KW-0732">Signal</keyword>
<dbReference type="Gene3D" id="3.40.50.1980">
    <property type="entry name" value="Nitrogenase molybdenum iron protein domain"/>
    <property type="match status" value="2"/>
</dbReference>
<name>A0ABS3WD77_9BACL</name>
<dbReference type="InterPro" id="IPR002491">
    <property type="entry name" value="ABC_transptr_periplasmic_BD"/>
</dbReference>
<feature type="chain" id="PRO_5046976172" evidence="6">
    <location>
        <begin position="25"/>
        <end position="331"/>
    </location>
</feature>
<comment type="similarity">
    <text evidence="2">Belongs to the bacterial solute-binding protein 8 family.</text>
</comment>
<reference evidence="8 9" key="1">
    <citation type="submission" date="2021-03" db="EMBL/GenBank/DDBJ databases">
        <title>Paenibacillus artemisicola MWE-103 whole genome sequence.</title>
        <authorList>
            <person name="Ham Y.J."/>
        </authorList>
    </citation>
    <scope>NUCLEOTIDE SEQUENCE [LARGE SCALE GENOMIC DNA]</scope>
    <source>
        <strain evidence="8 9">MWE-103</strain>
    </source>
</reference>
<dbReference type="PANTHER" id="PTHR30532">
    <property type="entry name" value="IRON III DICITRATE-BINDING PERIPLASMIC PROTEIN"/>
    <property type="match status" value="1"/>
</dbReference>
<dbReference type="InterPro" id="IPR051313">
    <property type="entry name" value="Bact_iron-sidero_bind"/>
</dbReference>
<keyword evidence="9" id="KW-1185">Reference proteome</keyword>